<evidence type="ECO:0000256" key="5">
    <source>
        <dbReference type="ARBA" id="ARBA00023157"/>
    </source>
</evidence>
<dbReference type="InterPro" id="IPR005805">
    <property type="entry name" value="Rieske_Fe-S_prot_C"/>
</dbReference>
<evidence type="ECO:0000256" key="3">
    <source>
        <dbReference type="ARBA" id="ARBA00023004"/>
    </source>
</evidence>
<dbReference type="InterPro" id="IPR017941">
    <property type="entry name" value="Rieske_2Fe-2S"/>
</dbReference>
<dbReference type="PROSITE" id="PS51296">
    <property type="entry name" value="RIESKE"/>
    <property type="match status" value="1"/>
</dbReference>
<dbReference type="GO" id="GO:0016020">
    <property type="term" value="C:membrane"/>
    <property type="evidence" value="ECO:0007669"/>
    <property type="project" value="InterPro"/>
</dbReference>
<keyword evidence="2" id="KW-0479">Metal-binding</keyword>
<keyword evidence="4" id="KW-0411">Iron-sulfur</keyword>
<evidence type="ECO:0000256" key="2">
    <source>
        <dbReference type="ARBA" id="ARBA00022723"/>
    </source>
</evidence>
<feature type="transmembrane region" description="Helical" evidence="7">
    <location>
        <begin position="23"/>
        <end position="47"/>
    </location>
</feature>
<evidence type="ECO:0000256" key="1">
    <source>
        <dbReference type="ARBA" id="ARBA00022714"/>
    </source>
</evidence>
<feature type="domain" description="Rieske" evidence="8">
    <location>
        <begin position="136"/>
        <end position="198"/>
    </location>
</feature>
<dbReference type="GO" id="GO:0051537">
    <property type="term" value="F:2 iron, 2 sulfur cluster binding"/>
    <property type="evidence" value="ECO:0007669"/>
    <property type="project" value="UniProtKB-KW"/>
</dbReference>
<keyword evidence="1" id="KW-0001">2Fe-2S</keyword>
<dbReference type="RefSeq" id="WP_013157012.1">
    <property type="nucleotide sequence ID" value="NC_014212.1"/>
</dbReference>
<evidence type="ECO:0000256" key="4">
    <source>
        <dbReference type="ARBA" id="ARBA00023014"/>
    </source>
</evidence>
<dbReference type="Pfam" id="PF00355">
    <property type="entry name" value="Rieske"/>
    <property type="match status" value="1"/>
</dbReference>
<keyword evidence="5" id="KW-1015">Disulfide bond</keyword>
<dbReference type="HOGENOM" id="CLU_096353_0_0_0"/>
<dbReference type="Proteomes" id="UP000001916">
    <property type="component" value="Chromosome"/>
</dbReference>
<organism evidence="9 10">
    <name type="scientific">Allomeiothermus silvanus (strain ATCC 700542 / DSM 9946 / NBRC 106475 / NCIMB 13440 / VI-R2)</name>
    <name type="common">Thermus silvanus</name>
    <dbReference type="NCBI Taxonomy" id="526227"/>
    <lineage>
        <taxon>Bacteria</taxon>
        <taxon>Thermotogati</taxon>
        <taxon>Deinococcota</taxon>
        <taxon>Deinococci</taxon>
        <taxon>Thermales</taxon>
        <taxon>Thermaceae</taxon>
        <taxon>Allomeiothermus</taxon>
    </lineage>
</organism>
<accession>D7B9X2</accession>
<dbReference type="KEGG" id="msv:Mesil_0471"/>
<evidence type="ECO:0000256" key="6">
    <source>
        <dbReference type="ARBA" id="ARBA00034078"/>
    </source>
</evidence>
<dbReference type="STRING" id="526227.Mesil_0471"/>
<dbReference type="eggNOG" id="COG0723">
    <property type="taxonomic scope" value="Bacteria"/>
</dbReference>
<evidence type="ECO:0000259" key="8">
    <source>
        <dbReference type="PROSITE" id="PS51296"/>
    </source>
</evidence>
<comment type="cofactor">
    <cofactor evidence="6">
        <name>[2Fe-2S] cluster</name>
        <dbReference type="ChEBI" id="CHEBI:190135"/>
    </cofactor>
</comment>
<gene>
    <name evidence="9" type="ordered locus">Mesil_0471</name>
</gene>
<dbReference type="SUPFAM" id="SSF50022">
    <property type="entry name" value="ISP domain"/>
    <property type="match status" value="1"/>
</dbReference>
<dbReference type="PRINTS" id="PR00162">
    <property type="entry name" value="RIESKE"/>
</dbReference>
<proteinExistence type="predicted"/>
<dbReference type="Gene3D" id="2.102.10.10">
    <property type="entry name" value="Rieske [2Fe-2S] iron-sulphur domain"/>
    <property type="match status" value="1"/>
</dbReference>
<protein>
    <submittedName>
        <fullName evidence="9">Rieske (2Fe-2S) iron-sulfur domain protein</fullName>
    </submittedName>
</protein>
<dbReference type="InterPro" id="IPR014349">
    <property type="entry name" value="Rieske_Fe-S_prot"/>
</dbReference>
<dbReference type="EMBL" id="CP002042">
    <property type="protein sequence ID" value="ADH62406.1"/>
    <property type="molecule type" value="Genomic_DNA"/>
</dbReference>
<dbReference type="CDD" id="cd03467">
    <property type="entry name" value="Rieske"/>
    <property type="match status" value="1"/>
</dbReference>
<evidence type="ECO:0000313" key="9">
    <source>
        <dbReference type="EMBL" id="ADH62406.1"/>
    </source>
</evidence>
<keyword evidence="7" id="KW-0472">Membrane</keyword>
<dbReference type="InterPro" id="IPR036922">
    <property type="entry name" value="Rieske_2Fe-2S_sf"/>
</dbReference>
<evidence type="ECO:0000313" key="10">
    <source>
        <dbReference type="Proteomes" id="UP000001916"/>
    </source>
</evidence>
<dbReference type="AlphaFoldDB" id="D7B9X2"/>
<dbReference type="PANTHER" id="PTHR10134">
    <property type="entry name" value="CYTOCHROME B-C1 COMPLEX SUBUNIT RIESKE, MITOCHONDRIAL"/>
    <property type="match status" value="1"/>
</dbReference>
<reference evidence="9 10" key="1">
    <citation type="journal article" date="2010" name="Stand. Genomic Sci.">
        <title>Complete genome sequence of Meiothermus silvanus type strain (VI-R2).</title>
        <authorList>
            <person name="Sikorski J."/>
            <person name="Tindall B.J."/>
            <person name="Lowry S."/>
            <person name="Lucas S."/>
            <person name="Nolan M."/>
            <person name="Copeland A."/>
            <person name="Glavina Del Rio T."/>
            <person name="Tice H."/>
            <person name="Cheng J.F."/>
            <person name="Han C."/>
            <person name="Pitluck S."/>
            <person name="Liolios K."/>
            <person name="Ivanova N."/>
            <person name="Mavromatis K."/>
            <person name="Mikhailova N."/>
            <person name="Pati A."/>
            <person name="Goodwin L."/>
            <person name="Chen A."/>
            <person name="Palaniappan K."/>
            <person name="Land M."/>
            <person name="Hauser L."/>
            <person name="Chang Y.J."/>
            <person name="Jeffries C.D."/>
            <person name="Rohde M."/>
            <person name="Goker M."/>
            <person name="Woyke T."/>
            <person name="Bristow J."/>
            <person name="Eisen J.A."/>
            <person name="Markowitz V."/>
            <person name="Hugenholtz P."/>
            <person name="Kyrpides N.C."/>
            <person name="Klenk H.P."/>
            <person name="Lapidus A."/>
        </authorList>
    </citation>
    <scope>NUCLEOTIDE SEQUENCE [LARGE SCALE GENOMIC DNA]</scope>
    <source>
        <strain evidence="10">ATCC 700542 / DSM 9946 / VI-R2</strain>
    </source>
</reference>
<evidence type="ECO:0000256" key="7">
    <source>
        <dbReference type="SAM" id="Phobius"/>
    </source>
</evidence>
<name>D7B9X2_ALLS1</name>
<keyword evidence="3" id="KW-0408">Iron</keyword>
<keyword evidence="7" id="KW-0812">Transmembrane</keyword>
<keyword evidence="10" id="KW-1185">Reference proteome</keyword>
<sequence>MEHTEHSIDPVQEQQEHIQRRTVLQAAIGVGVGLSVLSTLYVGVGFIPKVVVTPEKEPVKAGDILVWAQGAKAGQEITPADLQAALKSDPPFIIAYPKNPENNVVKNQLATNTIMVMQLEPSSLSPETAKYAAQGIVAYSAICKHLGCTISQWKNNVWHCPCHGGEYDPRQGAKVVAGPVPGPVPQLPIKLEGNRIVATAGFLFKPGADV</sequence>
<dbReference type="OrthoDB" id="9767869at2"/>
<dbReference type="GO" id="GO:0046872">
    <property type="term" value="F:metal ion binding"/>
    <property type="evidence" value="ECO:0007669"/>
    <property type="project" value="UniProtKB-KW"/>
</dbReference>
<keyword evidence="7" id="KW-1133">Transmembrane helix</keyword>